<evidence type="ECO:0000259" key="1">
    <source>
        <dbReference type="PROSITE" id="PS51071"/>
    </source>
</evidence>
<dbReference type="GO" id="GO:0003677">
    <property type="term" value="F:DNA binding"/>
    <property type="evidence" value="ECO:0007669"/>
    <property type="project" value="UniProtKB-KW"/>
</dbReference>
<evidence type="ECO:0000313" key="2">
    <source>
        <dbReference type="EMBL" id="ARU02473.1"/>
    </source>
</evidence>
<dbReference type="SUPFAM" id="SSF46689">
    <property type="entry name" value="Homeodomain-like"/>
    <property type="match status" value="1"/>
</dbReference>
<dbReference type="AlphaFoldDB" id="A0A1Y0EFT0"/>
<keyword evidence="3" id="KW-1185">Reference proteome</keyword>
<dbReference type="GO" id="GO:0097367">
    <property type="term" value="F:carbohydrate derivative binding"/>
    <property type="evidence" value="ECO:0007669"/>
    <property type="project" value="InterPro"/>
</dbReference>
<dbReference type="OrthoDB" id="8582409at2"/>
<dbReference type="InterPro" id="IPR036388">
    <property type="entry name" value="WH-like_DNA-bd_sf"/>
</dbReference>
<dbReference type="Gene3D" id="3.40.50.10490">
    <property type="entry name" value="Glucose-6-phosphate isomerase like protein, domain 1"/>
    <property type="match status" value="1"/>
</dbReference>
<dbReference type="SUPFAM" id="SSF53697">
    <property type="entry name" value="SIS domain"/>
    <property type="match status" value="1"/>
</dbReference>
<protein>
    <submittedName>
        <fullName evidence="2">DNA-binding transcriptional regulator HexR</fullName>
    </submittedName>
</protein>
<dbReference type="PANTHER" id="PTHR30514:SF18">
    <property type="entry name" value="RPIR-FAMILY TRANSCRIPTIONAL REGULATOR"/>
    <property type="match status" value="1"/>
</dbReference>
<dbReference type="EMBL" id="CP021431">
    <property type="protein sequence ID" value="ARU02473.1"/>
    <property type="molecule type" value="Genomic_DNA"/>
</dbReference>
<dbReference type="GO" id="GO:1901135">
    <property type="term" value="P:carbohydrate derivative metabolic process"/>
    <property type="evidence" value="ECO:0007669"/>
    <property type="project" value="InterPro"/>
</dbReference>
<dbReference type="Gene3D" id="1.10.10.10">
    <property type="entry name" value="Winged helix-like DNA-binding domain superfamily/Winged helix DNA-binding domain"/>
    <property type="match status" value="1"/>
</dbReference>
<gene>
    <name evidence="2" type="ORF">LOKVESSMR4R_03192</name>
</gene>
<dbReference type="Pfam" id="PF01418">
    <property type="entry name" value="HTH_6"/>
    <property type="match status" value="1"/>
</dbReference>
<dbReference type="InterPro" id="IPR047640">
    <property type="entry name" value="RpiR-like"/>
</dbReference>
<dbReference type="GO" id="GO:0003700">
    <property type="term" value="F:DNA-binding transcription factor activity"/>
    <property type="evidence" value="ECO:0007669"/>
    <property type="project" value="InterPro"/>
</dbReference>
<dbReference type="PANTHER" id="PTHR30514">
    <property type="entry name" value="GLUCOKINASE"/>
    <property type="match status" value="1"/>
</dbReference>
<dbReference type="KEGG" id="lvs:LOKVESSMR4R_03192"/>
<proteinExistence type="predicted"/>
<feature type="domain" description="HTH rpiR-type" evidence="1">
    <location>
        <begin position="14"/>
        <end position="90"/>
    </location>
</feature>
<reference evidence="2 3" key="1">
    <citation type="submission" date="2017-05" db="EMBL/GenBank/DDBJ databases">
        <title>Genome Sequence of Loktanella vestfoldensis Strain SMR4r Isolated from a Culture of the Diatom Skeletonema marinoi.</title>
        <authorList>
            <person name="Topel M."/>
            <person name="Pinder M.I.M."/>
            <person name="Johansson O.N."/>
            <person name="Kourtchenko O."/>
            <person name="Godhe A."/>
            <person name="Clarke A.K."/>
        </authorList>
    </citation>
    <scope>NUCLEOTIDE SEQUENCE [LARGE SCALE GENOMIC DNA]</scope>
    <source>
        <strain evidence="2 3">SMR4r</strain>
    </source>
</reference>
<dbReference type="InterPro" id="IPR009057">
    <property type="entry name" value="Homeodomain-like_sf"/>
</dbReference>
<organism evidence="2 3">
    <name type="scientific">Yoonia vestfoldensis</name>
    <dbReference type="NCBI Taxonomy" id="245188"/>
    <lineage>
        <taxon>Bacteria</taxon>
        <taxon>Pseudomonadati</taxon>
        <taxon>Pseudomonadota</taxon>
        <taxon>Alphaproteobacteria</taxon>
        <taxon>Rhodobacterales</taxon>
        <taxon>Paracoccaceae</taxon>
        <taxon>Yoonia</taxon>
    </lineage>
</organism>
<accession>A0A1Y0EFT0</accession>
<dbReference type="InterPro" id="IPR046348">
    <property type="entry name" value="SIS_dom_sf"/>
</dbReference>
<dbReference type="Proteomes" id="UP000195273">
    <property type="component" value="Chromosome"/>
</dbReference>
<dbReference type="PROSITE" id="PS51071">
    <property type="entry name" value="HTH_RPIR"/>
    <property type="match status" value="1"/>
</dbReference>
<dbReference type="InterPro" id="IPR000281">
    <property type="entry name" value="HTH_RpiR"/>
</dbReference>
<evidence type="ECO:0000313" key="3">
    <source>
        <dbReference type="Proteomes" id="UP000195273"/>
    </source>
</evidence>
<dbReference type="RefSeq" id="WP_087210511.1">
    <property type="nucleotide sequence ID" value="NZ_CP021431.1"/>
</dbReference>
<name>A0A1Y0EFT0_9RHOB</name>
<keyword evidence="2" id="KW-0238">DNA-binding</keyword>
<sequence>MSTGFASYPQFTYDEFVQKLTESVAQLPKQEAKLAQFMLLNLDVLPMETGRSLAERVGVPEVTIGRLLRRLGCEGMRELKVLARERYVVSGIGRVERAEVRTRWQSVLEAELAVVRNIFEQTSGQEWAKAGHILNSAERVFVTGFQSVRGIAEDFARRLLIARSAVQFLAAHDGMLAELIDDPFVAADRTAVVILDVVPYAAESNKLAKLAKEQGRACIVVSDEYCHWSREIADAVIYAPSSTGLFLESTTGLNLAAGLLVDMAAEARRDASQARMTQWKSSSRSLGLF</sequence>